<dbReference type="AlphaFoldDB" id="A0A9Q8URN6"/>
<accession>A0A9Q8URN6</accession>
<dbReference type="Proteomes" id="UP000756132">
    <property type="component" value="Chromosome 7"/>
</dbReference>
<organism evidence="1 2">
    <name type="scientific">Passalora fulva</name>
    <name type="common">Tomato leaf mold</name>
    <name type="synonym">Cladosporium fulvum</name>
    <dbReference type="NCBI Taxonomy" id="5499"/>
    <lineage>
        <taxon>Eukaryota</taxon>
        <taxon>Fungi</taxon>
        <taxon>Dikarya</taxon>
        <taxon>Ascomycota</taxon>
        <taxon>Pezizomycotina</taxon>
        <taxon>Dothideomycetes</taxon>
        <taxon>Dothideomycetidae</taxon>
        <taxon>Mycosphaerellales</taxon>
        <taxon>Mycosphaerellaceae</taxon>
        <taxon>Fulvia</taxon>
    </lineage>
</organism>
<dbReference type="EMBL" id="CP090169">
    <property type="protein sequence ID" value="UJO19915.1"/>
    <property type="molecule type" value="Genomic_DNA"/>
</dbReference>
<evidence type="ECO:0000313" key="1">
    <source>
        <dbReference type="EMBL" id="UJO19915.1"/>
    </source>
</evidence>
<gene>
    <name evidence="1" type="ORF">CLAFUR5_10436</name>
</gene>
<proteinExistence type="predicted"/>
<reference evidence="1" key="2">
    <citation type="journal article" date="2022" name="Microb. Genom.">
        <title>A chromosome-scale genome assembly of the tomato pathogen Cladosporium fulvum reveals a compartmentalized genome architecture and the presence of a dispensable chromosome.</title>
        <authorList>
            <person name="Zaccaron A.Z."/>
            <person name="Chen L.H."/>
            <person name="Samaras A."/>
            <person name="Stergiopoulos I."/>
        </authorList>
    </citation>
    <scope>NUCLEOTIDE SEQUENCE</scope>
    <source>
        <strain evidence="1">Race5_Kim</strain>
    </source>
</reference>
<dbReference type="KEGG" id="ffu:CLAFUR5_10436"/>
<sequence length="96" mass="10178">MYESNSSSSKASSTASQDCVQAIEQTTSHGASAVSGIPPSPEHVVGDLSLANVLAQGPVEPTDLPARADQQQALVKIEYQGPRCDDGTRNWVDYYP</sequence>
<dbReference type="GeneID" id="71990314"/>
<keyword evidence="2" id="KW-1185">Reference proteome</keyword>
<name>A0A9Q8URN6_PASFU</name>
<reference evidence="1" key="1">
    <citation type="submission" date="2021-12" db="EMBL/GenBank/DDBJ databases">
        <authorList>
            <person name="Zaccaron A."/>
            <person name="Stergiopoulos I."/>
        </authorList>
    </citation>
    <scope>NUCLEOTIDE SEQUENCE</scope>
    <source>
        <strain evidence="1">Race5_Kim</strain>
    </source>
</reference>
<protein>
    <submittedName>
        <fullName evidence="1">Uncharacterized protein</fullName>
    </submittedName>
</protein>
<dbReference type="RefSeq" id="XP_047764281.1">
    <property type="nucleotide sequence ID" value="XM_047909584.1"/>
</dbReference>
<evidence type="ECO:0000313" key="2">
    <source>
        <dbReference type="Proteomes" id="UP000756132"/>
    </source>
</evidence>